<dbReference type="GeneID" id="73467741"/>
<gene>
    <name evidence="1" type="ORF">J8A68_000940</name>
</gene>
<dbReference type="AlphaFoldDB" id="A0A8J5UKI1"/>
<protein>
    <submittedName>
        <fullName evidence="1">Uncharacterized protein</fullName>
    </submittedName>
</protein>
<evidence type="ECO:0000313" key="1">
    <source>
        <dbReference type="EMBL" id="KAG7665538.1"/>
    </source>
</evidence>
<sequence length="121" mass="13972">MYNDSVVFSSTTVEEQEKLLKEIEAIKVKYNIISYPTPQEIVKLEINQLDKSIKGDEFLKRSQNIQFILSELMNNDKYASFRHKVLNAKGKNNGNNKDEKHIVKNILRKYVVGVIVLISNS</sequence>
<reference evidence="1 2" key="1">
    <citation type="journal article" date="2021" name="DNA Res.">
        <title>Genome analysis of Candida subhashii reveals its hybrid nature and dual mitochondrial genome conformations.</title>
        <authorList>
            <person name="Mixao V."/>
            <person name="Hegedusova E."/>
            <person name="Saus E."/>
            <person name="Pryszcz L.P."/>
            <person name="Cillingova A."/>
            <person name="Nosek J."/>
            <person name="Gabaldon T."/>
        </authorList>
    </citation>
    <scope>NUCLEOTIDE SEQUENCE [LARGE SCALE GENOMIC DNA]</scope>
    <source>
        <strain evidence="1 2">CBS 10753</strain>
    </source>
</reference>
<keyword evidence="2" id="KW-1185">Reference proteome</keyword>
<dbReference type="RefSeq" id="XP_049265770.1">
    <property type="nucleotide sequence ID" value="XM_049410669.1"/>
</dbReference>
<comment type="caution">
    <text evidence="1">The sequence shown here is derived from an EMBL/GenBank/DDBJ whole genome shotgun (WGS) entry which is preliminary data.</text>
</comment>
<dbReference type="Proteomes" id="UP000694255">
    <property type="component" value="Unassembled WGS sequence"/>
</dbReference>
<proteinExistence type="predicted"/>
<dbReference type="EMBL" id="JAGSYN010000049">
    <property type="protein sequence ID" value="KAG7665538.1"/>
    <property type="molecule type" value="Genomic_DNA"/>
</dbReference>
<dbReference type="OrthoDB" id="274752at2759"/>
<organism evidence="1 2">
    <name type="scientific">[Candida] subhashii</name>
    <dbReference type="NCBI Taxonomy" id="561895"/>
    <lineage>
        <taxon>Eukaryota</taxon>
        <taxon>Fungi</taxon>
        <taxon>Dikarya</taxon>
        <taxon>Ascomycota</taxon>
        <taxon>Saccharomycotina</taxon>
        <taxon>Pichiomycetes</taxon>
        <taxon>Debaryomycetaceae</taxon>
        <taxon>Spathaspora</taxon>
    </lineage>
</organism>
<evidence type="ECO:0000313" key="2">
    <source>
        <dbReference type="Proteomes" id="UP000694255"/>
    </source>
</evidence>
<name>A0A8J5UKI1_9ASCO</name>
<accession>A0A8J5UKI1</accession>